<proteinExistence type="predicted"/>
<dbReference type="EMBL" id="OIVN01003275">
    <property type="protein sequence ID" value="SPD09979.1"/>
    <property type="molecule type" value="Genomic_DNA"/>
</dbReference>
<name>A0A2N9HEF6_FAGSY</name>
<dbReference type="AlphaFoldDB" id="A0A2N9HEF6"/>
<dbReference type="PANTHER" id="PTHR33116:SF84">
    <property type="entry name" value="RNA-DIRECTED DNA POLYMERASE"/>
    <property type="match status" value="1"/>
</dbReference>
<feature type="region of interest" description="Disordered" evidence="1">
    <location>
        <begin position="617"/>
        <end position="636"/>
    </location>
</feature>
<dbReference type="PANTHER" id="PTHR33116">
    <property type="entry name" value="REVERSE TRANSCRIPTASE ZINC-BINDING DOMAIN-CONTAINING PROTEIN-RELATED-RELATED"/>
    <property type="match status" value="1"/>
</dbReference>
<dbReference type="CDD" id="cd01650">
    <property type="entry name" value="RT_nLTR_like"/>
    <property type="match status" value="1"/>
</dbReference>
<accession>A0A2N9HEF6</accession>
<evidence type="ECO:0000256" key="1">
    <source>
        <dbReference type="SAM" id="MobiDB-lite"/>
    </source>
</evidence>
<reference evidence="2" key="1">
    <citation type="submission" date="2018-02" db="EMBL/GenBank/DDBJ databases">
        <authorList>
            <person name="Cohen D.B."/>
            <person name="Kent A.D."/>
        </authorList>
    </citation>
    <scope>NUCLEOTIDE SEQUENCE</scope>
</reference>
<sequence length="636" mass="72537">MNRGGRIATTLHAMRSRNRDYGPIKLKLTKIWYGEREADIIFVGTPMFILYSKLKTVKAKLKVVNKDLYGSISQKVNIARQKVEAVQSRLLQRHCEVNLRKVEQDCLHEFIAVQRAEEAFLKQKARNKWLTLGDQNNRFFHSQVSRNAIKCLIDSEGNRLEDPAQIKHEVVSFYQQLLGQSYAGNEGNMMNKVSALMPNQLSDESKLFLQKEVTEAEIKATMFSLGNEKAPGPDGFTAYFFKKSWSIIGRDVCHAVKSFFQSGSLLKEVNSTIITLVPKVQNPSKVVEFRPIACCNVLYKCITKILANRLRFCLNDLVSPNQTAFVKGRSISENILLAQELVKGYHKDKGGKGLRQGDLLSLYLFVLAMEVFSKLLSAKVRESQQFKFHPKYEGQQITHLSSANDLLILVAADIQSITLIRDALDEFKELSAGSLPVRYLGMPLITGKLSYQDCDPLIDKITTRIRSWTARHLTFSGRLQLIESVLNSIQMYLSSIFIFPKKVVKAIEQKFNRFLWKGQDEGRGGIKLSWEQVCLPKKEGDLGLKRVEDWNKATVMKHIWNLFTQAGSLWVAWVYGELLKGKSLWIVKIPQECSWDWRKLLKSRIEARKLISYEASKIRKSSGDPKQAQPNSDYGL</sequence>
<organism evidence="2">
    <name type="scientific">Fagus sylvatica</name>
    <name type="common">Beechnut</name>
    <dbReference type="NCBI Taxonomy" id="28930"/>
    <lineage>
        <taxon>Eukaryota</taxon>
        <taxon>Viridiplantae</taxon>
        <taxon>Streptophyta</taxon>
        <taxon>Embryophyta</taxon>
        <taxon>Tracheophyta</taxon>
        <taxon>Spermatophyta</taxon>
        <taxon>Magnoliopsida</taxon>
        <taxon>eudicotyledons</taxon>
        <taxon>Gunneridae</taxon>
        <taxon>Pentapetalae</taxon>
        <taxon>rosids</taxon>
        <taxon>fabids</taxon>
        <taxon>Fagales</taxon>
        <taxon>Fagaceae</taxon>
        <taxon>Fagus</taxon>
    </lineage>
</organism>
<gene>
    <name evidence="2" type="ORF">FSB_LOCUS37861</name>
    <name evidence="3" type="ORF">FSB_LOCUS40605</name>
</gene>
<evidence type="ECO:0000313" key="3">
    <source>
        <dbReference type="EMBL" id="SPD12723.1"/>
    </source>
</evidence>
<protein>
    <submittedName>
        <fullName evidence="2">Uncharacterized protein</fullName>
    </submittedName>
</protein>
<dbReference type="EMBL" id="OIVN01003657">
    <property type="protein sequence ID" value="SPD12723.1"/>
    <property type="molecule type" value="Genomic_DNA"/>
</dbReference>
<evidence type="ECO:0000313" key="2">
    <source>
        <dbReference type="EMBL" id="SPD09979.1"/>
    </source>
</evidence>